<evidence type="ECO:0000313" key="3">
    <source>
        <dbReference type="Proteomes" id="UP000029228"/>
    </source>
</evidence>
<accession>A0A090S4V0</accession>
<dbReference type="SUPFAM" id="SSF51556">
    <property type="entry name" value="Metallo-dependent hydrolases"/>
    <property type="match status" value="1"/>
</dbReference>
<comment type="caution">
    <text evidence="2">The sequence shown here is derived from an EMBL/GenBank/DDBJ whole genome shotgun (WGS) entry which is preliminary data.</text>
</comment>
<dbReference type="Gene3D" id="3.20.20.140">
    <property type="entry name" value="Metal-dependent hydrolases"/>
    <property type="match status" value="1"/>
</dbReference>
<dbReference type="InterPro" id="IPR032466">
    <property type="entry name" value="Metal_Hydrolase"/>
</dbReference>
<dbReference type="STRING" id="990268.JCM19235_1669"/>
<dbReference type="OrthoDB" id="9031471at2"/>
<proteinExistence type="predicted"/>
<protein>
    <recommendedName>
        <fullName evidence="1">Amidohydrolase 3 domain-containing protein</fullName>
    </recommendedName>
</protein>
<reference evidence="2 3" key="2">
    <citation type="submission" date="2014-09" db="EMBL/GenBank/DDBJ databases">
        <authorList>
            <consortium name="NBRP consortium"/>
            <person name="Sawabe T."/>
            <person name="Meirelles P."/>
            <person name="Nakanishi M."/>
            <person name="Sayaka M."/>
            <person name="Hattori M."/>
            <person name="Ohkuma M."/>
        </authorList>
    </citation>
    <scope>NUCLEOTIDE SEQUENCE [LARGE SCALE GENOMIC DNA]</scope>
    <source>
        <strain evidence="3">JCM19235</strain>
    </source>
</reference>
<dbReference type="InterPro" id="IPR013108">
    <property type="entry name" value="Amidohydro_3"/>
</dbReference>
<dbReference type="EMBL" id="BBMR01000010">
    <property type="protein sequence ID" value="GAL21843.1"/>
    <property type="molecule type" value="Genomic_DNA"/>
</dbReference>
<dbReference type="AlphaFoldDB" id="A0A090S4V0"/>
<name>A0A090S4V0_9VIBR</name>
<evidence type="ECO:0000313" key="2">
    <source>
        <dbReference type="EMBL" id="GAL21843.1"/>
    </source>
</evidence>
<sequence>MSPFTDAISWRNKTASKQAILDYMKTLNQVGLTAVYDLGRVSDGNLEPVEQLAAEQTLPLRVFSSLRYDAQDTDSALAAIAMIESGDTRPLSNTLQSGVIGMGEHIYTPVSDNPRLSTSWPEDKWQPFSDISWAAAKYKWPVHEHVMSRVTAIQYLELIEAISEEIPSVKDLRWTFAHVNGMTEEEITRAAELGVALAVHSQARMSISVMNKLNWDHCSVGHTMGD</sequence>
<gene>
    <name evidence="2" type="ORF">JCM19235_1669</name>
</gene>
<feature type="domain" description="Amidohydrolase 3" evidence="1">
    <location>
        <begin position="13"/>
        <end position="201"/>
    </location>
</feature>
<organism evidence="2 3">
    <name type="scientific">Vibrio maritimus</name>
    <dbReference type="NCBI Taxonomy" id="990268"/>
    <lineage>
        <taxon>Bacteria</taxon>
        <taxon>Pseudomonadati</taxon>
        <taxon>Pseudomonadota</taxon>
        <taxon>Gammaproteobacteria</taxon>
        <taxon>Vibrionales</taxon>
        <taxon>Vibrionaceae</taxon>
        <taxon>Vibrio</taxon>
    </lineage>
</organism>
<evidence type="ECO:0000259" key="1">
    <source>
        <dbReference type="Pfam" id="PF07969"/>
    </source>
</evidence>
<dbReference type="Pfam" id="PF07969">
    <property type="entry name" value="Amidohydro_3"/>
    <property type="match status" value="1"/>
</dbReference>
<keyword evidence="3" id="KW-1185">Reference proteome</keyword>
<dbReference type="Proteomes" id="UP000029228">
    <property type="component" value="Unassembled WGS sequence"/>
</dbReference>
<reference evidence="2 3" key="1">
    <citation type="submission" date="2014-09" db="EMBL/GenBank/DDBJ databases">
        <title>Vibrio maritimus JCM 19235. (C45) whole genome shotgun sequence.</title>
        <authorList>
            <person name="Sawabe T."/>
            <person name="Meirelles P."/>
            <person name="Nakanishi M."/>
            <person name="Sayaka M."/>
            <person name="Hattori M."/>
            <person name="Ohkuma M."/>
        </authorList>
    </citation>
    <scope>NUCLEOTIDE SEQUENCE [LARGE SCALE GENOMIC DNA]</scope>
    <source>
        <strain evidence="3">JCM19235</strain>
    </source>
</reference>